<sequence length="58" mass="6889">MSLYYLVFRPSWQKPSSSLSLIRTHTRSRTLSLKLNACIHSPILVTETFQFKWEDFKV</sequence>
<name>A0A9Q0RPF7_BLOTA</name>
<organism evidence="1 2">
    <name type="scientific">Blomia tropicalis</name>
    <name type="common">Mite</name>
    <dbReference type="NCBI Taxonomy" id="40697"/>
    <lineage>
        <taxon>Eukaryota</taxon>
        <taxon>Metazoa</taxon>
        <taxon>Ecdysozoa</taxon>
        <taxon>Arthropoda</taxon>
        <taxon>Chelicerata</taxon>
        <taxon>Arachnida</taxon>
        <taxon>Acari</taxon>
        <taxon>Acariformes</taxon>
        <taxon>Sarcoptiformes</taxon>
        <taxon>Astigmata</taxon>
        <taxon>Glycyphagoidea</taxon>
        <taxon>Echimyopodidae</taxon>
        <taxon>Blomia</taxon>
    </lineage>
</organism>
<comment type="caution">
    <text evidence="1">The sequence shown here is derived from an EMBL/GenBank/DDBJ whole genome shotgun (WGS) entry which is preliminary data.</text>
</comment>
<evidence type="ECO:0000313" key="2">
    <source>
        <dbReference type="Proteomes" id="UP001142055"/>
    </source>
</evidence>
<dbReference type="EMBL" id="JAPWDV010000001">
    <property type="protein sequence ID" value="KAJ6221706.1"/>
    <property type="molecule type" value="Genomic_DNA"/>
</dbReference>
<reference evidence="1" key="1">
    <citation type="submission" date="2022-12" db="EMBL/GenBank/DDBJ databases">
        <title>Genome assemblies of Blomia tropicalis.</title>
        <authorList>
            <person name="Cui Y."/>
        </authorList>
    </citation>
    <scope>NUCLEOTIDE SEQUENCE</scope>
    <source>
        <tissue evidence="1">Adult mites</tissue>
    </source>
</reference>
<keyword evidence="2" id="KW-1185">Reference proteome</keyword>
<protein>
    <submittedName>
        <fullName evidence="1">Uncharacterized protein</fullName>
    </submittedName>
</protein>
<gene>
    <name evidence="1" type="ORF">RDWZM_000251</name>
</gene>
<dbReference type="Proteomes" id="UP001142055">
    <property type="component" value="Chromosome 1"/>
</dbReference>
<accession>A0A9Q0RPF7</accession>
<feature type="non-terminal residue" evidence="1">
    <location>
        <position position="58"/>
    </location>
</feature>
<dbReference type="AlphaFoldDB" id="A0A9Q0RPF7"/>
<proteinExistence type="predicted"/>
<evidence type="ECO:0000313" key="1">
    <source>
        <dbReference type="EMBL" id="KAJ6221706.1"/>
    </source>
</evidence>